<gene>
    <name evidence="9" type="ORF">NYG85_11425</name>
</gene>
<accession>A0ABT7HSS4</accession>
<keyword evidence="2 7" id="KW-0813">Transport</keyword>
<dbReference type="Pfam" id="PF00528">
    <property type="entry name" value="BPD_transp_1"/>
    <property type="match status" value="1"/>
</dbReference>
<dbReference type="Pfam" id="PF19300">
    <property type="entry name" value="BPD_transp_1_N"/>
    <property type="match status" value="1"/>
</dbReference>
<evidence type="ECO:0000256" key="7">
    <source>
        <dbReference type="RuleBase" id="RU363032"/>
    </source>
</evidence>
<feature type="transmembrane region" description="Helical" evidence="7">
    <location>
        <begin position="9"/>
        <end position="29"/>
    </location>
</feature>
<keyword evidence="3" id="KW-1003">Cell membrane</keyword>
<evidence type="ECO:0000256" key="6">
    <source>
        <dbReference type="ARBA" id="ARBA00023136"/>
    </source>
</evidence>
<dbReference type="EMBL" id="JANURM010000030">
    <property type="protein sequence ID" value="MDL0089967.1"/>
    <property type="molecule type" value="Genomic_DNA"/>
</dbReference>
<comment type="similarity">
    <text evidence="7">Belongs to the binding-protein-dependent transport system permease family.</text>
</comment>
<dbReference type="Proteomes" id="UP001173801">
    <property type="component" value="Unassembled WGS sequence"/>
</dbReference>
<evidence type="ECO:0000256" key="1">
    <source>
        <dbReference type="ARBA" id="ARBA00004651"/>
    </source>
</evidence>
<dbReference type="Gene3D" id="1.10.3720.10">
    <property type="entry name" value="MetI-like"/>
    <property type="match status" value="1"/>
</dbReference>
<dbReference type="PANTHER" id="PTHR43163:SF6">
    <property type="entry name" value="DIPEPTIDE TRANSPORT SYSTEM PERMEASE PROTEIN DPPB-RELATED"/>
    <property type="match status" value="1"/>
</dbReference>
<feature type="transmembrane region" description="Helical" evidence="7">
    <location>
        <begin position="104"/>
        <end position="125"/>
    </location>
</feature>
<dbReference type="InterPro" id="IPR000515">
    <property type="entry name" value="MetI-like"/>
</dbReference>
<proteinExistence type="inferred from homology"/>
<evidence type="ECO:0000256" key="5">
    <source>
        <dbReference type="ARBA" id="ARBA00022989"/>
    </source>
</evidence>
<protein>
    <submittedName>
        <fullName evidence="9">ABC transporter permease subunit</fullName>
    </submittedName>
</protein>
<evidence type="ECO:0000256" key="4">
    <source>
        <dbReference type="ARBA" id="ARBA00022692"/>
    </source>
</evidence>
<dbReference type="SUPFAM" id="SSF161098">
    <property type="entry name" value="MetI-like"/>
    <property type="match status" value="1"/>
</dbReference>
<evidence type="ECO:0000256" key="2">
    <source>
        <dbReference type="ARBA" id="ARBA00022448"/>
    </source>
</evidence>
<keyword evidence="6 7" id="KW-0472">Membrane</keyword>
<dbReference type="PANTHER" id="PTHR43163">
    <property type="entry name" value="DIPEPTIDE TRANSPORT SYSTEM PERMEASE PROTEIN DPPB-RELATED"/>
    <property type="match status" value="1"/>
</dbReference>
<organism evidence="9 10">
    <name type="scientific">Campylobacter gastrosuis</name>
    <dbReference type="NCBI Taxonomy" id="2974576"/>
    <lineage>
        <taxon>Bacteria</taxon>
        <taxon>Pseudomonadati</taxon>
        <taxon>Campylobacterota</taxon>
        <taxon>Epsilonproteobacteria</taxon>
        <taxon>Campylobacterales</taxon>
        <taxon>Campylobacteraceae</taxon>
        <taxon>Campylobacter</taxon>
    </lineage>
</organism>
<name>A0ABT7HSS4_9BACT</name>
<comment type="caution">
    <text evidence="9">The sequence shown here is derived from an EMBL/GenBank/DDBJ whole genome shotgun (WGS) entry which is preliminary data.</text>
</comment>
<keyword evidence="5 7" id="KW-1133">Transmembrane helix</keyword>
<feature type="transmembrane region" description="Helical" evidence="7">
    <location>
        <begin position="137"/>
        <end position="160"/>
    </location>
</feature>
<feature type="transmembrane region" description="Helical" evidence="7">
    <location>
        <begin position="172"/>
        <end position="192"/>
    </location>
</feature>
<evidence type="ECO:0000313" key="9">
    <source>
        <dbReference type="EMBL" id="MDL0089967.1"/>
    </source>
</evidence>
<evidence type="ECO:0000259" key="8">
    <source>
        <dbReference type="PROSITE" id="PS50928"/>
    </source>
</evidence>
<feature type="transmembrane region" description="Helical" evidence="7">
    <location>
        <begin position="276"/>
        <end position="302"/>
    </location>
</feature>
<comment type="subcellular location">
    <subcellularLocation>
        <location evidence="1 7">Cell membrane</location>
        <topology evidence="1 7">Multi-pass membrane protein</topology>
    </subcellularLocation>
</comment>
<dbReference type="InterPro" id="IPR035906">
    <property type="entry name" value="MetI-like_sf"/>
</dbReference>
<keyword evidence="10" id="KW-1185">Reference proteome</keyword>
<evidence type="ECO:0000256" key="3">
    <source>
        <dbReference type="ARBA" id="ARBA00022475"/>
    </source>
</evidence>
<sequence>MKRYVFKRILLILPLLLVLSFIIFFMLRLNGTDAVLSYLTASGIAPTDSAIKNAREILGLNKPILAQYLAWLNGAISLDFGVSFITGRDVFSDMIYYFLNSLKIIALGLFFTIFVSLLLGVLSAIFKDKFIDFAVRFISFIGVCVPNFWLGFILISIFSLKFELLPPFGAGSFLHLLMPAFAISFMSIAINARLIRANMLENLNSRHVLYAKMRSVSGARILFSHVLKNALIPIITALGMHFGELLGAAIVVENVFAYPGVGTYIINAVVSNDYPVILAFMLLMAVVFILSNLIIDLIYALIDPRIRLGYK</sequence>
<dbReference type="InterPro" id="IPR045621">
    <property type="entry name" value="BPD_transp_1_N"/>
</dbReference>
<keyword evidence="4 7" id="KW-0812">Transmembrane</keyword>
<feature type="domain" description="ABC transmembrane type-1" evidence="8">
    <location>
        <begin position="98"/>
        <end position="299"/>
    </location>
</feature>
<reference evidence="9" key="1">
    <citation type="submission" date="2022-08" db="EMBL/GenBank/DDBJ databases">
        <authorList>
            <person name="Wang H."/>
        </authorList>
    </citation>
    <scope>NUCLEOTIDE SEQUENCE</scope>
    <source>
        <strain evidence="9">PS10</strain>
    </source>
</reference>
<dbReference type="PROSITE" id="PS50928">
    <property type="entry name" value="ABC_TM1"/>
    <property type="match status" value="1"/>
</dbReference>
<dbReference type="RefSeq" id="WP_284938756.1">
    <property type="nucleotide sequence ID" value="NZ_JANURM010000030.1"/>
</dbReference>
<reference evidence="9" key="2">
    <citation type="journal article" date="2023" name="Microorganisms">
        <title>Isolation and Genomic Characteristics of Cat-Borne Campylobacter felis sp. nov. and Sheep-Borne Campylobacter ovis sp. nov.</title>
        <authorList>
            <person name="Wang H."/>
            <person name="Li Y."/>
            <person name="Gu Y."/>
            <person name="Zhou G."/>
            <person name="Chen X."/>
            <person name="Zhang X."/>
            <person name="Shao Z."/>
            <person name="Zhang J."/>
            <person name="Zhang M."/>
        </authorList>
    </citation>
    <scope>NUCLEOTIDE SEQUENCE</scope>
    <source>
        <strain evidence="9">PS10</strain>
    </source>
</reference>
<evidence type="ECO:0000313" key="10">
    <source>
        <dbReference type="Proteomes" id="UP001173801"/>
    </source>
</evidence>
<dbReference type="CDD" id="cd06261">
    <property type="entry name" value="TM_PBP2"/>
    <property type="match status" value="1"/>
</dbReference>